<evidence type="ECO:0000313" key="7">
    <source>
        <dbReference type="Proteomes" id="UP000316079"/>
    </source>
</evidence>
<dbReference type="STRING" id="623744.A0A553NKJ7"/>
<proteinExistence type="predicted"/>
<dbReference type="EMBL" id="SRMA01026880">
    <property type="protein sequence ID" value="TRY65971.1"/>
    <property type="molecule type" value="Genomic_DNA"/>
</dbReference>
<feature type="compositionally biased region" description="Acidic residues" evidence="4">
    <location>
        <begin position="191"/>
        <end position="209"/>
    </location>
</feature>
<feature type="domain" description="Arginosuccinate synthase-like N-terminal" evidence="5">
    <location>
        <begin position="262"/>
        <end position="293"/>
    </location>
</feature>
<gene>
    <name evidence="6" type="ORF">DNTS_005504</name>
</gene>
<dbReference type="GO" id="GO:0000050">
    <property type="term" value="P:urea cycle"/>
    <property type="evidence" value="ECO:0007669"/>
    <property type="project" value="UniProtKB-UniPathway"/>
</dbReference>
<dbReference type="GO" id="GO:0004055">
    <property type="term" value="F:argininosuccinate synthase activity"/>
    <property type="evidence" value="ECO:0007669"/>
    <property type="project" value="InterPro"/>
</dbReference>
<accession>A0A553NKJ7</accession>
<dbReference type="Proteomes" id="UP000316079">
    <property type="component" value="Unassembled WGS sequence"/>
</dbReference>
<evidence type="ECO:0000259" key="5">
    <source>
        <dbReference type="Pfam" id="PF00764"/>
    </source>
</evidence>
<dbReference type="InterPro" id="IPR008833">
    <property type="entry name" value="Surf2"/>
</dbReference>
<dbReference type="GO" id="GO:0006526">
    <property type="term" value="P:L-arginine biosynthetic process"/>
    <property type="evidence" value="ECO:0007669"/>
    <property type="project" value="InterPro"/>
</dbReference>
<dbReference type="OrthoDB" id="127285at2759"/>
<dbReference type="AlphaFoldDB" id="A0A553NKJ7"/>
<dbReference type="PANTHER" id="PTHR34348:SF1">
    <property type="entry name" value="SURFEIT LOCUS PROTEIN 2"/>
    <property type="match status" value="1"/>
</dbReference>
<feature type="region of interest" description="Disordered" evidence="4">
    <location>
        <begin position="121"/>
        <end position="213"/>
    </location>
</feature>
<feature type="compositionally biased region" description="Basic and acidic residues" evidence="4">
    <location>
        <begin position="179"/>
        <end position="190"/>
    </location>
</feature>
<name>A0A553NKJ7_9TELE</name>
<keyword evidence="7" id="KW-1185">Reference proteome</keyword>
<dbReference type="Pfam" id="PF00764">
    <property type="entry name" value="Arginosuc_synth"/>
    <property type="match status" value="1"/>
</dbReference>
<evidence type="ECO:0000256" key="1">
    <source>
        <dbReference type="ARBA" id="ARBA00022598"/>
    </source>
</evidence>
<organism evidence="6 7">
    <name type="scientific">Danionella cerebrum</name>
    <dbReference type="NCBI Taxonomy" id="2873325"/>
    <lineage>
        <taxon>Eukaryota</taxon>
        <taxon>Metazoa</taxon>
        <taxon>Chordata</taxon>
        <taxon>Craniata</taxon>
        <taxon>Vertebrata</taxon>
        <taxon>Euteleostomi</taxon>
        <taxon>Actinopterygii</taxon>
        <taxon>Neopterygii</taxon>
        <taxon>Teleostei</taxon>
        <taxon>Ostariophysi</taxon>
        <taxon>Cypriniformes</taxon>
        <taxon>Danionidae</taxon>
        <taxon>Danioninae</taxon>
        <taxon>Danionella</taxon>
    </lineage>
</organism>
<evidence type="ECO:0000256" key="2">
    <source>
        <dbReference type="ARBA" id="ARBA00022741"/>
    </source>
</evidence>
<dbReference type="InterPro" id="IPR018223">
    <property type="entry name" value="Arginosuc_synth_CS"/>
</dbReference>
<comment type="caution">
    <text evidence="6">The sequence shown here is derived from an EMBL/GenBank/DDBJ whole genome shotgun (WGS) entry which is preliminary data.</text>
</comment>
<evidence type="ECO:0000256" key="4">
    <source>
        <dbReference type="SAM" id="MobiDB-lite"/>
    </source>
</evidence>
<dbReference type="Gene3D" id="3.40.50.620">
    <property type="entry name" value="HUPs"/>
    <property type="match status" value="1"/>
</dbReference>
<dbReference type="InterPro" id="IPR014729">
    <property type="entry name" value="Rossmann-like_a/b/a_fold"/>
</dbReference>
<evidence type="ECO:0000313" key="6">
    <source>
        <dbReference type="EMBL" id="TRY65971.1"/>
    </source>
</evidence>
<dbReference type="Pfam" id="PF05477">
    <property type="entry name" value="SURF2"/>
    <property type="match status" value="1"/>
</dbReference>
<sequence>MEHLPEDLQLFLKENPCFQLTDSQKIKCSLNGHEFPCSLPQLQLFTSGAKFRKLQEAEGFDYAQFEPHIYRSTKYHLTCDLTLSTIKRFPEDVLRHVNGKRYQRALQEYQRCEAQGLQFIPQRLRKRTPRRDQDPQRKSAGGTEEDSGVCAPCSSEEEEKDTDKESLSDLYPPSLFTPKKPEEDEQKLQQEEDDFLSDDDDDDEEEAAMEVEPQVQKRRKVRHLFVQSSTFSKRFKKSKKRNGFKAVAKLLPVIFEMSKGLVVLAYSGGLDTSCILVWLREQGYDVIAYMVHLLHTQASRWPLVLVGPREPFSRFIDLHSTKIAALDSDPDLLIWSAWLYLIHSSRRPRLVSRDCSEAQGFLTEKFSGGHWSIEVELQC</sequence>
<dbReference type="InterPro" id="IPR048267">
    <property type="entry name" value="Arginosuc_syn_N"/>
</dbReference>
<dbReference type="UniPathway" id="UPA00158">
    <property type="reaction ID" value="UER00272"/>
</dbReference>
<evidence type="ECO:0000256" key="3">
    <source>
        <dbReference type="ARBA" id="ARBA00022840"/>
    </source>
</evidence>
<dbReference type="GO" id="GO:0005524">
    <property type="term" value="F:ATP binding"/>
    <property type="evidence" value="ECO:0007669"/>
    <property type="project" value="UniProtKB-KW"/>
</dbReference>
<reference evidence="6 7" key="1">
    <citation type="journal article" date="2019" name="Sci. Data">
        <title>Hybrid genome assembly and annotation of Danionella translucida.</title>
        <authorList>
            <person name="Kadobianskyi M."/>
            <person name="Schulze L."/>
            <person name="Schuelke M."/>
            <person name="Judkewitz B."/>
        </authorList>
    </citation>
    <scope>NUCLEOTIDE SEQUENCE [LARGE SCALE GENOMIC DNA]</scope>
    <source>
        <strain evidence="6 7">Bolton</strain>
    </source>
</reference>
<protein>
    <recommendedName>
        <fullName evidence="5">Arginosuccinate synthase-like N-terminal domain-containing protein</fullName>
    </recommendedName>
</protein>
<dbReference type="SUPFAM" id="SSF52402">
    <property type="entry name" value="Adenine nucleotide alpha hydrolases-like"/>
    <property type="match status" value="1"/>
</dbReference>
<keyword evidence="3" id="KW-0067">ATP-binding</keyword>
<keyword evidence="1" id="KW-0436">Ligase</keyword>
<keyword evidence="2" id="KW-0547">Nucleotide-binding</keyword>
<dbReference type="PROSITE" id="PS00564">
    <property type="entry name" value="ARGININOSUCCIN_SYN_1"/>
    <property type="match status" value="1"/>
</dbReference>
<dbReference type="PANTHER" id="PTHR34348">
    <property type="entry name" value="SURFEIT LOCUS PROTEIN 2"/>
    <property type="match status" value="1"/>
</dbReference>